<dbReference type="SUPFAM" id="SSF56112">
    <property type="entry name" value="Protein kinase-like (PK-like)"/>
    <property type="match status" value="1"/>
</dbReference>
<evidence type="ECO:0000256" key="2">
    <source>
        <dbReference type="ARBA" id="ARBA00022741"/>
    </source>
</evidence>
<keyword evidence="4" id="KW-0067">ATP-binding</keyword>
<dbReference type="InterPro" id="IPR008271">
    <property type="entry name" value="Ser/Thr_kinase_AS"/>
</dbReference>
<dbReference type="Proteomes" id="UP000060513">
    <property type="component" value="Chromosome"/>
</dbReference>
<feature type="domain" description="Protein kinase" evidence="5">
    <location>
        <begin position="20"/>
        <end position="281"/>
    </location>
</feature>
<reference evidence="6 7" key="1">
    <citation type="submission" date="2015-08" db="EMBL/GenBank/DDBJ databases">
        <title>Genome sequence of the pristinamycin over-producing bacterium Streptomyces pristinaespiralis HCCB10218.</title>
        <authorList>
            <person name="Tian J."/>
            <person name="Yang J."/>
            <person name="Li L."/>
            <person name="Ruan L."/>
            <person name="Wei W."/>
            <person name="Zheng G."/>
            <person name="Wei Z."/>
            <person name="Yang S."/>
            <person name="Ge M."/>
            <person name="Jiang W."/>
            <person name="Lu Y."/>
        </authorList>
    </citation>
    <scope>NUCLEOTIDE SEQUENCE [LARGE SCALE GENOMIC DNA]</scope>
    <source>
        <strain evidence="6 7">HCCB 10218</strain>
    </source>
</reference>
<evidence type="ECO:0000256" key="1">
    <source>
        <dbReference type="ARBA" id="ARBA00022679"/>
    </source>
</evidence>
<dbReference type="Gene3D" id="1.10.510.10">
    <property type="entry name" value="Transferase(Phosphotransferase) domain 1"/>
    <property type="match status" value="1"/>
</dbReference>
<proteinExistence type="predicted"/>
<dbReference type="AlphaFoldDB" id="A0A0M4DE63"/>
<evidence type="ECO:0000259" key="5">
    <source>
        <dbReference type="PROSITE" id="PS50011"/>
    </source>
</evidence>
<dbReference type="RefSeq" id="WP_005316870.1">
    <property type="nucleotide sequence ID" value="NZ_CP011340.1"/>
</dbReference>
<name>A0A0M4DE63_STRPR</name>
<dbReference type="STRING" id="38300.SPRI_4558"/>
<dbReference type="PANTHER" id="PTHR43289">
    <property type="entry name" value="MITOGEN-ACTIVATED PROTEIN KINASE KINASE KINASE 20-RELATED"/>
    <property type="match status" value="1"/>
</dbReference>
<dbReference type="PROSITE" id="PS50011">
    <property type="entry name" value="PROTEIN_KINASE_DOM"/>
    <property type="match status" value="1"/>
</dbReference>
<evidence type="ECO:0000313" key="6">
    <source>
        <dbReference type="EMBL" id="ALC22864.1"/>
    </source>
</evidence>
<dbReference type="Gene3D" id="3.30.200.20">
    <property type="entry name" value="Phosphorylase Kinase, domain 1"/>
    <property type="match status" value="1"/>
</dbReference>
<keyword evidence="1" id="KW-0808">Transferase</keyword>
<dbReference type="PANTHER" id="PTHR43289:SF34">
    <property type="entry name" value="SERINE_THREONINE-PROTEIN KINASE YBDM-RELATED"/>
    <property type="match status" value="1"/>
</dbReference>
<dbReference type="InterPro" id="IPR000719">
    <property type="entry name" value="Prot_kinase_dom"/>
</dbReference>
<keyword evidence="3 6" id="KW-0418">Kinase</keyword>
<sequence length="323" mass="33966">MGGRGPQPLRDDDPREIAGYALRARIGEGGMGTVFLTRGRDGASLPVALKLIRREHARSEKFRRRFAREVEAARRVSGPHLVQVVDHDAEADLPWLATRYVPGLPLGDALAGHGPLPPECVLGLTAGAARALDAVHTAGFVHRDVKPGNLLLSAEGPWLLDFGIARAADGTSVLTTVGRMVGTPKYMSPEHALGRQVTPASDVFTLGLVAAEAATGRHPYGEGGGLVVATRIAGTDRDPPDLSAHPPALRRLLAATLTARPEDRPTAAEVAQLCGAGTDFAAAGWLPKRVASAVTAIARASAKVSPDARDPRTGWLHRLRGDA</sequence>
<dbReference type="GeneID" id="97234393"/>
<dbReference type="GO" id="GO:0005524">
    <property type="term" value="F:ATP binding"/>
    <property type="evidence" value="ECO:0007669"/>
    <property type="project" value="UniProtKB-UniRule"/>
</dbReference>
<dbReference type="InterPro" id="IPR017441">
    <property type="entry name" value="Protein_kinase_ATP_BS"/>
</dbReference>
<keyword evidence="2" id="KW-0547">Nucleotide-binding</keyword>
<gene>
    <name evidence="6" type="ORF">SPRI_4558</name>
</gene>
<dbReference type="PATRIC" id="fig|38300.4.peg.4781"/>
<dbReference type="PROSITE" id="PS00107">
    <property type="entry name" value="PROTEIN_KINASE_ATP"/>
    <property type="match status" value="1"/>
</dbReference>
<evidence type="ECO:0000256" key="3">
    <source>
        <dbReference type="ARBA" id="ARBA00022777"/>
    </source>
</evidence>
<dbReference type="InterPro" id="IPR011009">
    <property type="entry name" value="Kinase-like_dom_sf"/>
</dbReference>
<accession>A0A0M4DE63</accession>
<dbReference type="Pfam" id="PF00069">
    <property type="entry name" value="Pkinase"/>
    <property type="match status" value="1"/>
</dbReference>
<evidence type="ECO:0000256" key="4">
    <source>
        <dbReference type="ARBA" id="ARBA00022840"/>
    </source>
</evidence>
<dbReference type="SMART" id="SM00220">
    <property type="entry name" value="S_TKc"/>
    <property type="match status" value="1"/>
</dbReference>
<dbReference type="CDD" id="cd14014">
    <property type="entry name" value="STKc_PknB_like"/>
    <property type="match status" value="1"/>
</dbReference>
<dbReference type="EMBL" id="CP011340">
    <property type="protein sequence ID" value="ALC22864.1"/>
    <property type="molecule type" value="Genomic_DNA"/>
</dbReference>
<dbReference type="KEGG" id="spri:SPRI_4558"/>
<organism evidence="6">
    <name type="scientific">Streptomyces pristinaespiralis</name>
    <dbReference type="NCBI Taxonomy" id="38300"/>
    <lineage>
        <taxon>Bacteria</taxon>
        <taxon>Bacillati</taxon>
        <taxon>Actinomycetota</taxon>
        <taxon>Actinomycetes</taxon>
        <taxon>Kitasatosporales</taxon>
        <taxon>Streptomycetaceae</taxon>
        <taxon>Streptomyces</taxon>
    </lineage>
</organism>
<dbReference type="OrthoDB" id="9762169at2"/>
<dbReference type="GO" id="GO:0004674">
    <property type="term" value="F:protein serine/threonine kinase activity"/>
    <property type="evidence" value="ECO:0007669"/>
    <property type="project" value="TreeGrafter"/>
</dbReference>
<dbReference type="PROSITE" id="PS00108">
    <property type="entry name" value="PROTEIN_KINASE_ST"/>
    <property type="match status" value="1"/>
</dbReference>
<protein>
    <submittedName>
        <fullName evidence="6">Serine-threonine protein kinase</fullName>
    </submittedName>
</protein>
<dbReference type="OMA" id="MNESHIA"/>
<evidence type="ECO:0000313" key="7">
    <source>
        <dbReference type="Proteomes" id="UP000060513"/>
    </source>
</evidence>